<sequence length="153" mass="17198">MFLHQQSNALGIQLWAITMFLAGFVTVLMTPLREDVAMGHDDKIHCIGASIYRTDHFLANKWVFGVDCFSGNNIWGLGFTLNFFMCSVCQGLRMNGNRAARSLYDGLLRRSPVPIKYHSYIFCIEALFQFSENALLLCFLLGFTSGRAAVAEL</sequence>
<comment type="caution">
    <text evidence="2">The sequence shown here is derived from an EMBL/GenBank/DDBJ whole genome shotgun (WGS) entry which is preliminary data.</text>
</comment>
<accession>A0ABN9TYI1</accession>
<dbReference type="Proteomes" id="UP001189429">
    <property type="component" value="Unassembled WGS sequence"/>
</dbReference>
<keyword evidence="1" id="KW-1133">Transmembrane helix</keyword>
<protein>
    <submittedName>
        <fullName evidence="2">Uncharacterized protein</fullName>
    </submittedName>
</protein>
<keyword evidence="1" id="KW-0812">Transmembrane</keyword>
<reference evidence="2" key="1">
    <citation type="submission" date="2023-10" db="EMBL/GenBank/DDBJ databases">
        <authorList>
            <person name="Chen Y."/>
            <person name="Shah S."/>
            <person name="Dougan E. K."/>
            <person name="Thang M."/>
            <person name="Chan C."/>
        </authorList>
    </citation>
    <scope>NUCLEOTIDE SEQUENCE [LARGE SCALE GENOMIC DNA]</scope>
</reference>
<keyword evidence="1" id="KW-0472">Membrane</keyword>
<evidence type="ECO:0000256" key="1">
    <source>
        <dbReference type="SAM" id="Phobius"/>
    </source>
</evidence>
<organism evidence="2 3">
    <name type="scientific">Prorocentrum cordatum</name>
    <dbReference type="NCBI Taxonomy" id="2364126"/>
    <lineage>
        <taxon>Eukaryota</taxon>
        <taxon>Sar</taxon>
        <taxon>Alveolata</taxon>
        <taxon>Dinophyceae</taxon>
        <taxon>Prorocentrales</taxon>
        <taxon>Prorocentraceae</taxon>
        <taxon>Prorocentrum</taxon>
    </lineage>
</organism>
<feature type="transmembrane region" description="Helical" evidence="1">
    <location>
        <begin position="12"/>
        <end position="32"/>
    </location>
</feature>
<name>A0ABN9TYI1_9DINO</name>
<gene>
    <name evidence="2" type="ORF">PCOR1329_LOCUS43541</name>
</gene>
<keyword evidence="3" id="KW-1185">Reference proteome</keyword>
<evidence type="ECO:0000313" key="2">
    <source>
        <dbReference type="EMBL" id="CAK0851384.1"/>
    </source>
</evidence>
<proteinExistence type="predicted"/>
<evidence type="ECO:0000313" key="3">
    <source>
        <dbReference type="Proteomes" id="UP001189429"/>
    </source>
</evidence>
<dbReference type="EMBL" id="CAUYUJ010015232">
    <property type="protein sequence ID" value="CAK0851384.1"/>
    <property type="molecule type" value="Genomic_DNA"/>
</dbReference>